<dbReference type="InterPro" id="IPR039327">
    <property type="entry name" value="CON7-like"/>
</dbReference>
<evidence type="ECO:0000256" key="1">
    <source>
        <dbReference type="PROSITE-ProRule" id="PRU00042"/>
    </source>
</evidence>
<feature type="compositionally biased region" description="Low complexity" evidence="2">
    <location>
        <begin position="1"/>
        <end position="10"/>
    </location>
</feature>
<accession>A0A9P6E9N5</accession>
<dbReference type="GO" id="GO:0008270">
    <property type="term" value="F:zinc ion binding"/>
    <property type="evidence" value="ECO:0007669"/>
    <property type="project" value="UniProtKB-KW"/>
</dbReference>
<dbReference type="GO" id="GO:0006355">
    <property type="term" value="P:regulation of DNA-templated transcription"/>
    <property type="evidence" value="ECO:0007669"/>
    <property type="project" value="InterPro"/>
</dbReference>
<keyword evidence="5" id="KW-1185">Reference proteome</keyword>
<proteinExistence type="predicted"/>
<gene>
    <name evidence="4" type="ORF">CPB83DRAFT_772202</name>
</gene>
<reference evidence="4" key="1">
    <citation type="submission" date="2020-11" db="EMBL/GenBank/DDBJ databases">
        <authorList>
            <consortium name="DOE Joint Genome Institute"/>
            <person name="Ahrendt S."/>
            <person name="Riley R."/>
            <person name="Andreopoulos W."/>
            <person name="Labutti K."/>
            <person name="Pangilinan J."/>
            <person name="Ruiz-Duenas F.J."/>
            <person name="Barrasa J.M."/>
            <person name="Sanchez-Garcia M."/>
            <person name="Camarero S."/>
            <person name="Miyauchi S."/>
            <person name="Serrano A."/>
            <person name="Linde D."/>
            <person name="Babiker R."/>
            <person name="Drula E."/>
            <person name="Ayuso-Fernandez I."/>
            <person name="Pacheco R."/>
            <person name="Padilla G."/>
            <person name="Ferreira P."/>
            <person name="Barriuso J."/>
            <person name="Kellner H."/>
            <person name="Castanera R."/>
            <person name="Alfaro M."/>
            <person name="Ramirez L."/>
            <person name="Pisabarro A.G."/>
            <person name="Kuo A."/>
            <person name="Tritt A."/>
            <person name="Lipzen A."/>
            <person name="He G."/>
            <person name="Yan M."/>
            <person name="Ng V."/>
            <person name="Cullen D."/>
            <person name="Martin F."/>
            <person name="Rosso M.-N."/>
            <person name="Henrissat B."/>
            <person name="Hibbett D."/>
            <person name="Martinez A.T."/>
            <person name="Grigoriev I.V."/>
        </authorList>
    </citation>
    <scope>NUCLEOTIDE SEQUENCE</scope>
    <source>
        <strain evidence="4">CBS 506.95</strain>
    </source>
</reference>
<evidence type="ECO:0000256" key="2">
    <source>
        <dbReference type="SAM" id="MobiDB-lite"/>
    </source>
</evidence>
<organism evidence="4 5">
    <name type="scientific">Crepidotus variabilis</name>
    <dbReference type="NCBI Taxonomy" id="179855"/>
    <lineage>
        <taxon>Eukaryota</taxon>
        <taxon>Fungi</taxon>
        <taxon>Dikarya</taxon>
        <taxon>Basidiomycota</taxon>
        <taxon>Agaricomycotina</taxon>
        <taxon>Agaricomycetes</taxon>
        <taxon>Agaricomycetidae</taxon>
        <taxon>Agaricales</taxon>
        <taxon>Agaricineae</taxon>
        <taxon>Crepidotaceae</taxon>
        <taxon>Crepidotus</taxon>
    </lineage>
</organism>
<feature type="region of interest" description="Disordered" evidence="2">
    <location>
        <begin position="1"/>
        <end position="136"/>
    </location>
</feature>
<feature type="compositionally biased region" description="Polar residues" evidence="2">
    <location>
        <begin position="188"/>
        <end position="204"/>
    </location>
</feature>
<keyword evidence="1" id="KW-0863">Zinc-finger</keyword>
<comment type="caution">
    <text evidence="4">The sequence shown here is derived from an EMBL/GenBank/DDBJ whole genome shotgun (WGS) entry which is preliminary data.</text>
</comment>
<dbReference type="OrthoDB" id="1939603at2759"/>
<feature type="region of interest" description="Disordered" evidence="2">
    <location>
        <begin position="556"/>
        <end position="587"/>
    </location>
</feature>
<dbReference type="PROSITE" id="PS50157">
    <property type="entry name" value="ZINC_FINGER_C2H2_2"/>
    <property type="match status" value="1"/>
</dbReference>
<protein>
    <recommendedName>
        <fullName evidence="3">C2H2-type domain-containing protein</fullName>
    </recommendedName>
</protein>
<feature type="region of interest" description="Disordered" evidence="2">
    <location>
        <begin position="452"/>
        <end position="524"/>
    </location>
</feature>
<feature type="region of interest" description="Disordered" evidence="2">
    <location>
        <begin position="176"/>
        <end position="245"/>
    </location>
</feature>
<dbReference type="AlphaFoldDB" id="A0A9P6E9N5"/>
<keyword evidence="1" id="KW-0862">Zinc</keyword>
<evidence type="ECO:0000313" key="5">
    <source>
        <dbReference type="Proteomes" id="UP000807306"/>
    </source>
</evidence>
<dbReference type="PROSITE" id="PS00028">
    <property type="entry name" value="ZINC_FINGER_C2H2_1"/>
    <property type="match status" value="1"/>
</dbReference>
<dbReference type="Gene3D" id="3.30.160.60">
    <property type="entry name" value="Classic Zinc Finger"/>
    <property type="match status" value="1"/>
</dbReference>
<feature type="domain" description="C2H2-type" evidence="3">
    <location>
        <begin position="295"/>
        <end position="326"/>
    </location>
</feature>
<feature type="compositionally biased region" description="Polar residues" evidence="2">
    <location>
        <begin position="58"/>
        <end position="68"/>
    </location>
</feature>
<feature type="compositionally biased region" description="Polar residues" evidence="2">
    <location>
        <begin position="24"/>
        <end position="35"/>
    </location>
</feature>
<dbReference type="Proteomes" id="UP000807306">
    <property type="component" value="Unassembled WGS sequence"/>
</dbReference>
<feature type="compositionally biased region" description="Polar residues" evidence="2">
    <location>
        <begin position="452"/>
        <end position="483"/>
    </location>
</feature>
<sequence length="587" mass="64212">MEPVSSYPSDSPSPPNISEHHLLPQNSPDNSQNPFLHSVLPNYTPEVSLPQDRVSNKYGATSNNTNSLPLIEQRRMSEPAALSGPALYATPSVGQHSSSSGSRYIHNDTPFAFDPHVLPPRPSSLYPGHLHRGASTGSLRDLRHHHSEYHPHSSQRQSEWKPESQLSAFQQNLTDNRADGFDEPISPLQPNFSGVLTGSPTSGMPYSPGSEHPYGPSPPGTGTSTSSSIAPLSAGPGMPCSPSLSINQHLHRSLSNPNVGTDPSIDRKTYSFVALPGNAVKKRPRRRYDEIERLYQCSWPDCSKSYGTLNHLNAHVTMQKHGSKRTPDEFKDMRKQWRKAKKEQAAAAVSMRRDSYADLYEDHAAYDPRYLTHHSQHPSRGHGMHDGLGLPASVNIGMTDRYTVPVEEIRYPPSHERDDGNGVYEPMSARQRYMNGVPASWHGGSALSRSNLMHHQQRQQDVYGSVSGSSMTQQQPAHHSQLPQLAIGSRIPGSSPHSAPAHSHEQNTAMHGHRGLPQNSTLLTPLSGYHSSSLVPTMSSGGGAGNVMYTSEGYEVYDSDSTGRPGTGHTNFSVSQTSVDEFDPHSQ</sequence>
<evidence type="ECO:0000259" key="3">
    <source>
        <dbReference type="PROSITE" id="PS50157"/>
    </source>
</evidence>
<dbReference type="InterPro" id="IPR013087">
    <property type="entry name" value="Znf_C2H2_type"/>
</dbReference>
<dbReference type="PANTHER" id="PTHR36167">
    <property type="entry name" value="C2H2 FINGER DOMAIN TRANSCRIPTION FACTOR (EUROFUNG)-RELATED"/>
    <property type="match status" value="1"/>
</dbReference>
<name>A0A9P6E9N5_9AGAR</name>
<evidence type="ECO:0000313" key="4">
    <source>
        <dbReference type="EMBL" id="KAF9525323.1"/>
    </source>
</evidence>
<dbReference type="PANTHER" id="PTHR36167:SF3">
    <property type="entry name" value="C2H2 FINGER DOMAIN TRANSCRIPTION FACTOR (EUROFUNG)-RELATED"/>
    <property type="match status" value="1"/>
</dbReference>
<keyword evidence="1" id="KW-0479">Metal-binding</keyword>
<feature type="compositionally biased region" description="Polar residues" evidence="2">
    <location>
        <begin position="559"/>
        <end position="581"/>
    </location>
</feature>
<dbReference type="EMBL" id="MU157885">
    <property type="protein sequence ID" value="KAF9525323.1"/>
    <property type="molecule type" value="Genomic_DNA"/>
</dbReference>